<dbReference type="Gene3D" id="3.40.980.10">
    <property type="entry name" value="MoaB/Mog-like domain"/>
    <property type="match status" value="1"/>
</dbReference>
<dbReference type="CDD" id="cd00885">
    <property type="entry name" value="cinA"/>
    <property type="match status" value="1"/>
</dbReference>
<protein>
    <recommendedName>
        <fullName evidence="1">Putative competence-damage inducible protein</fullName>
    </recommendedName>
</protein>
<dbReference type="SUPFAM" id="SSF142433">
    <property type="entry name" value="CinA-like"/>
    <property type="match status" value="1"/>
</dbReference>
<feature type="domain" description="MoaB/Mog" evidence="2">
    <location>
        <begin position="4"/>
        <end position="171"/>
    </location>
</feature>
<evidence type="ECO:0000256" key="1">
    <source>
        <dbReference type="HAMAP-Rule" id="MF_00226"/>
    </source>
</evidence>
<dbReference type="InterPro" id="IPR008135">
    <property type="entry name" value="Competence-induced_CinA"/>
</dbReference>
<comment type="similarity">
    <text evidence="1">Belongs to the CinA family.</text>
</comment>
<dbReference type="Gene3D" id="3.90.950.20">
    <property type="entry name" value="CinA-like"/>
    <property type="match status" value="1"/>
</dbReference>
<dbReference type="NCBIfam" id="TIGR00177">
    <property type="entry name" value="molyb_syn"/>
    <property type="match status" value="1"/>
</dbReference>
<dbReference type="InterPro" id="IPR008136">
    <property type="entry name" value="CinA_C"/>
</dbReference>
<dbReference type="AlphaFoldDB" id="A0A1H2QF57"/>
<dbReference type="InterPro" id="IPR001453">
    <property type="entry name" value="MoaB/Mog_dom"/>
</dbReference>
<dbReference type="Pfam" id="PF18146">
    <property type="entry name" value="CinA_KH"/>
    <property type="match status" value="1"/>
</dbReference>
<dbReference type="Proteomes" id="UP000199488">
    <property type="component" value="Unassembled WGS sequence"/>
</dbReference>
<keyword evidence="4" id="KW-1185">Reference proteome</keyword>
<dbReference type="InterPro" id="IPR036653">
    <property type="entry name" value="CinA-like_C"/>
</dbReference>
<evidence type="ECO:0000259" key="2">
    <source>
        <dbReference type="SMART" id="SM00852"/>
    </source>
</evidence>
<dbReference type="NCBIfam" id="TIGR00200">
    <property type="entry name" value="cinA_nterm"/>
    <property type="match status" value="1"/>
</dbReference>
<dbReference type="PANTHER" id="PTHR13939:SF0">
    <property type="entry name" value="NMN AMIDOHYDROLASE-LIKE PROTEIN YFAY"/>
    <property type="match status" value="1"/>
</dbReference>
<dbReference type="InterPro" id="IPR041424">
    <property type="entry name" value="CinA_KH"/>
</dbReference>
<reference evidence="3 4" key="1">
    <citation type="submission" date="2016-10" db="EMBL/GenBank/DDBJ databases">
        <authorList>
            <person name="de Groot N.N."/>
        </authorList>
    </citation>
    <scope>NUCLEOTIDE SEQUENCE [LARGE SCALE GENOMIC DNA]</scope>
    <source>
        <strain evidence="3 4">DSM 23126</strain>
    </source>
</reference>
<dbReference type="PIRSF" id="PIRSF006728">
    <property type="entry name" value="CinA"/>
    <property type="match status" value="1"/>
</dbReference>
<sequence length="417" mass="44986">MNAEIIAVGTELLLGQIANTNGQYLSKELASLGVNVFRHTVVGDNEARMNEALGEASERADIVILTGGLGPTQDDITKDVVAGFTGRKLLVHEASAQKIRDYYERTGRAMPASNMRQAHYAENSTVFFNQNGMACGMAVEENGTHYVLIPGPPREMKSMYEYDVEPYVAALAGSGGLVSSRVLRFYGIGESSLEEELQDLIEAQTNPTIAPLAGDGEVTLRLTASAATEEEALQMIAGVEEQVLGRVGEHFYGYDDDSVFNHTVDVLKERSQTIASAESLTGGWFAKSIVDIPGASSVFQGSVTTYSKAAKQHILGIDRPLLDQEGAVSAACAEAMAEKVKEKFNTDVGISFTGVAGPDRDEGKEPGLVWIGISGPQGTISKQIHIAGTRDRVRFMALYEGCRLLWKEKVVENDNIQ</sequence>
<dbReference type="OrthoDB" id="9801454at2"/>
<dbReference type="STRING" id="1122204.SAMN05421781_0282"/>
<dbReference type="NCBIfam" id="TIGR00199">
    <property type="entry name" value="PncC_domain"/>
    <property type="match status" value="1"/>
</dbReference>
<dbReference type="RefSeq" id="WP_091610358.1">
    <property type="nucleotide sequence ID" value="NZ_FNNC01000001.1"/>
</dbReference>
<name>A0A1H2QF57_9BACI</name>
<gene>
    <name evidence="1" type="primary">cinA</name>
    <name evidence="3" type="ORF">SAMN05421781_0282</name>
</gene>
<dbReference type="NCBIfam" id="NF001813">
    <property type="entry name" value="PRK00549.1"/>
    <property type="match status" value="1"/>
</dbReference>
<organism evidence="3 4">
    <name type="scientific">Marinococcus luteus</name>
    <dbReference type="NCBI Taxonomy" id="1122204"/>
    <lineage>
        <taxon>Bacteria</taxon>
        <taxon>Bacillati</taxon>
        <taxon>Bacillota</taxon>
        <taxon>Bacilli</taxon>
        <taxon>Bacillales</taxon>
        <taxon>Bacillaceae</taxon>
        <taxon>Marinococcus</taxon>
    </lineage>
</organism>
<dbReference type="InterPro" id="IPR050101">
    <property type="entry name" value="CinA"/>
</dbReference>
<dbReference type="Gene3D" id="3.30.70.2860">
    <property type="match status" value="1"/>
</dbReference>
<dbReference type="InterPro" id="IPR036425">
    <property type="entry name" value="MoaB/Mog-like_dom_sf"/>
</dbReference>
<dbReference type="PANTHER" id="PTHR13939">
    <property type="entry name" value="NICOTINAMIDE-NUCLEOTIDE AMIDOHYDROLASE PNCC"/>
    <property type="match status" value="1"/>
</dbReference>
<proteinExistence type="inferred from homology"/>
<dbReference type="SUPFAM" id="SSF53218">
    <property type="entry name" value="Molybdenum cofactor biosynthesis proteins"/>
    <property type="match status" value="1"/>
</dbReference>
<dbReference type="Pfam" id="PF02464">
    <property type="entry name" value="CinA"/>
    <property type="match status" value="1"/>
</dbReference>
<accession>A0A1H2QF57</accession>
<dbReference type="HAMAP" id="MF_00226_B">
    <property type="entry name" value="CinA_B"/>
    <property type="match status" value="1"/>
</dbReference>
<evidence type="ECO:0000313" key="4">
    <source>
        <dbReference type="Proteomes" id="UP000199488"/>
    </source>
</evidence>
<dbReference type="EMBL" id="FNNC01000001">
    <property type="protein sequence ID" value="SDW05438.1"/>
    <property type="molecule type" value="Genomic_DNA"/>
</dbReference>
<evidence type="ECO:0000313" key="3">
    <source>
        <dbReference type="EMBL" id="SDW05438.1"/>
    </source>
</evidence>
<dbReference type="Pfam" id="PF00994">
    <property type="entry name" value="MoCF_biosynth"/>
    <property type="match status" value="1"/>
</dbReference>
<dbReference type="SMART" id="SM00852">
    <property type="entry name" value="MoCF_biosynth"/>
    <property type="match status" value="1"/>
</dbReference>